<evidence type="ECO:0000256" key="1">
    <source>
        <dbReference type="ARBA" id="ARBA00023015"/>
    </source>
</evidence>
<dbReference type="GO" id="GO:0003677">
    <property type="term" value="F:DNA binding"/>
    <property type="evidence" value="ECO:0007669"/>
    <property type="project" value="InterPro"/>
</dbReference>
<dbReference type="InParanoid" id="A0A2I0LIP2"/>
<dbReference type="GO" id="GO:0003700">
    <property type="term" value="F:DNA-binding transcription factor activity"/>
    <property type="evidence" value="ECO:0007669"/>
    <property type="project" value="InterPro"/>
</dbReference>
<keyword evidence="1" id="KW-0805">Transcription regulation</keyword>
<dbReference type="InterPro" id="IPR010542">
    <property type="entry name" value="Vert_HSTF_C"/>
</dbReference>
<feature type="non-terminal residue" evidence="6">
    <location>
        <position position="1"/>
    </location>
</feature>
<organism evidence="6 7">
    <name type="scientific">Columba livia</name>
    <name type="common">Rock dove</name>
    <dbReference type="NCBI Taxonomy" id="8932"/>
    <lineage>
        <taxon>Eukaryota</taxon>
        <taxon>Metazoa</taxon>
        <taxon>Chordata</taxon>
        <taxon>Craniata</taxon>
        <taxon>Vertebrata</taxon>
        <taxon>Euteleostomi</taxon>
        <taxon>Archelosauria</taxon>
        <taxon>Archosauria</taxon>
        <taxon>Dinosauria</taxon>
        <taxon>Saurischia</taxon>
        <taxon>Theropoda</taxon>
        <taxon>Coelurosauria</taxon>
        <taxon>Aves</taxon>
        <taxon>Neognathae</taxon>
        <taxon>Neoaves</taxon>
        <taxon>Columbimorphae</taxon>
        <taxon>Columbiformes</taxon>
        <taxon>Columbidae</taxon>
        <taxon>Columba</taxon>
    </lineage>
</organism>
<dbReference type="EMBL" id="AKCR02000355">
    <property type="protein sequence ID" value="PKK17308.1"/>
    <property type="molecule type" value="Genomic_DNA"/>
</dbReference>
<evidence type="ECO:0000256" key="2">
    <source>
        <dbReference type="ARBA" id="ARBA00023016"/>
    </source>
</evidence>
<evidence type="ECO:0000256" key="3">
    <source>
        <dbReference type="ARBA" id="ARBA00023163"/>
    </source>
</evidence>
<dbReference type="STRING" id="8932.A0A2I0LIP2"/>
<feature type="region of interest" description="Disordered" evidence="4">
    <location>
        <begin position="208"/>
        <end position="227"/>
    </location>
</feature>
<evidence type="ECO:0000259" key="5">
    <source>
        <dbReference type="Pfam" id="PF06546"/>
    </source>
</evidence>
<keyword evidence="7" id="KW-1185">Reference proteome</keyword>
<evidence type="ECO:0000313" key="6">
    <source>
        <dbReference type="EMBL" id="PKK17308.1"/>
    </source>
</evidence>
<comment type="caution">
    <text evidence="6">The sequence shown here is derived from an EMBL/GenBank/DDBJ whole genome shotgun (WGS) entry which is preliminary data.</text>
</comment>
<evidence type="ECO:0000256" key="4">
    <source>
        <dbReference type="SAM" id="MobiDB-lite"/>
    </source>
</evidence>
<gene>
    <name evidence="6" type="ORF">A306_00014970</name>
</gene>
<dbReference type="Proteomes" id="UP000053872">
    <property type="component" value="Unassembled WGS sequence"/>
</dbReference>
<dbReference type="Pfam" id="PF06546">
    <property type="entry name" value="Vert_HS_TF"/>
    <property type="match status" value="1"/>
</dbReference>
<keyword evidence="2 6" id="KW-0346">Stress response</keyword>
<reference evidence="6 7" key="1">
    <citation type="journal article" date="2013" name="Science">
        <title>Genomic diversity and evolution of the head crest in the rock pigeon.</title>
        <authorList>
            <person name="Shapiro M.D."/>
            <person name="Kronenberg Z."/>
            <person name="Li C."/>
            <person name="Domyan E.T."/>
            <person name="Pan H."/>
            <person name="Campbell M."/>
            <person name="Tan H."/>
            <person name="Huff C.D."/>
            <person name="Hu H."/>
            <person name="Vickrey A.I."/>
            <person name="Nielsen S.C."/>
            <person name="Stringham S.A."/>
            <person name="Hu H."/>
            <person name="Willerslev E."/>
            <person name="Gilbert M.T."/>
            <person name="Yandell M."/>
            <person name="Zhang G."/>
            <person name="Wang J."/>
        </authorList>
    </citation>
    <scope>NUCLEOTIDE SEQUENCE [LARGE SCALE GENOMIC DNA]</scope>
    <source>
        <tissue evidence="6">Blood</tissue>
    </source>
</reference>
<protein>
    <submittedName>
        <fullName evidence="6">Heat shock factor protein 1-like</fullName>
    </submittedName>
</protein>
<feature type="domain" description="Vertebrate heat shock transcription factor C-terminal" evidence="5">
    <location>
        <begin position="140"/>
        <end position="293"/>
    </location>
</feature>
<keyword evidence="3" id="KW-0804">Transcription</keyword>
<name>A0A2I0LIP2_COLLI</name>
<proteinExistence type="predicted"/>
<feature type="region of interest" description="Disordered" evidence="4">
    <location>
        <begin position="265"/>
        <end position="293"/>
    </location>
</feature>
<dbReference type="AlphaFoldDB" id="A0A2I0LIP2"/>
<sequence>FFPSIQRLQPLLPGFFSQLRSHHLRRDRARPVQPFGVSQRQLGRKEQPCGPYQRGTPPRPQPPDRGGQPGEPPGRGDPAVPLHLHRLHPTAAVLALHPRPLLSTFRSQKAPFQDKKVTVGTRGPCESLQSLPSIDLPALLFLLPRNELNDHLDTIDSNLDNLQTMLTTHGFSVDTSALLDLFSPSMTVTDMNLPDLDSSLASIQDLLSSQEQQKPAETEPGAPPAGKQLVHYTAQPLFLVDSSAVDVGGGDLPIFFELGEGPYFTDGDEYAEDPTISLLSGTEQPKPKDPAIS</sequence>
<evidence type="ECO:0000313" key="7">
    <source>
        <dbReference type="Proteomes" id="UP000053872"/>
    </source>
</evidence>
<feature type="region of interest" description="Disordered" evidence="4">
    <location>
        <begin position="25"/>
        <end position="82"/>
    </location>
</feature>
<accession>A0A2I0LIP2</accession>